<evidence type="ECO:0000313" key="3">
    <source>
        <dbReference type="Proteomes" id="UP000237246"/>
    </source>
</evidence>
<dbReference type="Proteomes" id="UP000237246">
    <property type="component" value="Unassembled WGS sequence"/>
</dbReference>
<comment type="caution">
    <text evidence="2">The sequence shown here is derived from an EMBL/GenBank/DDBJ whole genome shotgun (WGS) entry which is preliminary data.</text>
</comment>
<proteinExistence type="predicted"/>
<dbReference type="AlphaFoldDB" id="A0A2P4TBV7"/>
<sequence>MELVCPVRLQQLYPQVVTFLFTAKEEIPENGSAKRYSQDSPPYTAPLSPKLPRGDAHPSEGDYIVLAWSLLLSSREHSKELNNKATKSIVLNRSMLLFSVAETLPIEENGTSKEHRFSEDSMDSALNSVNLSSPARRNSTEYRTSGSAAYYRNSFQPVTATSNSAPILRRLSLGSAGNSSYYEVSRNRIQRRIEGMLYA</sequence>
<keyword evidence="3" id="KW-1185">Reference proteome</keyword>
<organism evidence="2 3">
    <name type="scientific">Bambusicola thoracicus</name>
    <name type="common">Chinese bamboo-partridge</name>
    <name type="synonym">Perdix thoracica</name>
    <dbReference type="NCBI Taxonomy" id="9083"/>
    <lineage>
        <taxon>Eukaryota</taxon>
        <taxon>Metazoa</taxon>
        <taxon>Chordata</taxon>
        <taxon>Craniata</taxon>
        <taxon>Vertebrata</taxon>
        <taxon>Euteleostomi</taxon>
        <taxon>Archelosauria</taxon>
        <taxon>Archosauria</taxon>
        <taxon>Dinosauria</taxon>
        <taxon>Saurischia</taxon>
        <taxon>Theropoda</taxon>
        <taxon>Coelurosauria</taxon>
        <taxon>Aves</taxon>
        <taxon>Neognathae</taxon>
        <taxon>Galloanserae</taxon>
        <taxon>Galliformes</taxon>
        <taxon>Phasianidae</taxon>
        <taxon>Perdicinae</taxon>
        <taxon>Bambusicola</taxon>
    </lineage>
</organism>
<evidence type="ECO:0000256" key="1">
    <source>
        <dbReference type="SAM" id="MobiDB-lite"/>
    </source>
</evidence>
<evidence type="ECO:0000313" key="2">
    <source>
        <dbReference type="EMBL" id="POI33843.1"/>
    </source>
</evidence>
<accession>A0A2P4TBV7</accession>
<reference evidence="2 3" key="1">
    <citation type="submission" date="2018-01" db="EMBL/GenBank/DDBJ databases">
        <title>Comparison of the Chinese Bamboo Partridge and Red Junglefowl genome sequences highlights the importance of demography in genome evolution.</title>
        <authorList>
            <person name="Tiley G.P."/>
            <person name="Kimball R.T."/>
            <person name="Braun E.L."/>
            <person name="Burleigh J.G."/>
        </authorList>
    </citation>
    <scope>NUCLEOTIDE SEQUENCE [LARGE SCALE GENOMIC DNA]</scope>
    <source>
        <strain evidence="2">RTK389</strain>
        <tissue evidence="2">Blood</tissue>
    </source>
</reference>
<dbReference type="EMBL" id="PPHD01002808">
    <property type="protein sequence ID" value="POI33843.1"/>
    <property type="molecule type" value="Genomic_DNA"/>
</dbReference>
<dbReference type="OrthoDB" id="5912862at2759"/>
<gene>
    <name evidence="2" type="ORF">CIB84_002405</name>
</gene>
<protein>
    <submittedName>
        <fullName evidence="2">Uncharacterized protein</fullName>
    </submittedName>
</protein>
<feature type="region of interest" description="Disordered" evidence="1">
    <location>
        <begin position="30"/>
        <end position="56"/>
    </location>
</feature>
<name>A0A2P4TBV7_BAMTH</name>